<evidence type="ECO:0000256" key="2">
    <source>
        <dbReference type="ARBA" id="ARBA00022857"/>
    </source>
</evidence>
<dbReference type="Gene3D" id="3.40.50.720">
    <property type="entry name" value="NAD(P)-binding Rossmann-like Domain"/>
    <property type="match status" value="1"/>
</dbReference>
<dbReference type="OrthoDB" id="419598at2759"/>
<evidence type="ECO:0000259" key="4">
    <source>
        <dbReference type="Pfam" id="PF05368"/>
    </source>
</evidence>
<evidence type="ECO:0000313" key="5">
    <source>
        <dbReference type="EMBL" id="KZV78045.1"/>
    </source>
</evidence>
<evidence type="ECO:0000313" key="6">
    <source>
        <dbReference type="Proteomes" id="UP000077266"/>
    </source>
</evidence>
<feature type="non-terminal residue" evidence="5">
    <location>
        <position position="223"/>
    </location>
</feature>
<comment type="similarity">
    <text evidence="1">Belongs to the NmrA-type oxidoreductase family.</text>
</comment>
<dbReference type="AlphaFoldDB" id="A0A166MHR9"/>
<evidence type="ECO:0000256" key="3">
    <source>
        <dbReference type="ARBA" id="ARBA00023002"/>
    </source>
</evidence>
<dbReference type="InterPro" id="IPR008030">
    <property type="entry name" value="NmrA-like"/>
</dbReference>
<dbReference type="InterPro" id="IPR051164">
    <property type="entry name" value="NmrA-like_oxidored"/>
</dbReference>
<accession>A0A166MHR9</accession>
<dbReference type="PANTHER" id="PTHR42748">
    <property type="entry name" value="NITROGEN METABOLITE REPRESSION PROTEIN NMRA FAMILY MEMBER"/>
    <property type="match status" value="1"/>
</dbReference>
<gene>
    <name evidence="5" type="ORF">EXIGLDRAFT_577065</name>
</gene>
<dbReference type="InterPro" id="IPR036291">
    <property type="entry name" value="NAD(P)-bd_dom_sf"/>
</dbReference>
<organism evidence="5 6">
    <name type="scientific">Exidia glandulosa HHB12029</name>
    <dbReference type="NCBI Taxonomy" id="1314781"/>
    <lineage>
        <taxon>Eukaryota</taxon>
        <taxon>Fungi</taxon>
        <taxon>Dikarya</taxon>
        <taxon>Basidiomycota</taxon>
        <taxon>Agaricomycotina</taxon>
        <taxon>Agaricomycetes</taxon>
        <taxon>Auriculariales</taxon>
        <taxon>Exidiaceae</taxon>
        <taxon>Exidia</taxon>
    </lineage>
</organism>
<dbReference type="InParanoid" id="A0A166MHR9"/>
<evidence type="ECO:0000256" key="1">
    <source>
        <dbReference type="ARBA" id="ARBA00006328"/>
    </source>
</evidence>
<sequence>FAVRAVTRNAESPAAQGMCCKGAEIVVADLNKPETLPATVKGSYGVSGVTDYWTLFPTIGDTLKTQEAEFAQGKALVDAAKTAGVQHFVWWYVLSFPPRRSSRTFSALWTAGVPHFDGKAQVDEYLKASGIPRTSLFNSAYFENLVSPVSGFQMCKKQDDGSISVEIPSPADSYMPFYSVDQTGGWVLEALKNPDKWIGKDMHAIGQHITPRQIADTIAKLTG</sequence>
<reference evidence="5 6" key="1">
    <citation type="journal article" date="2016" name="Mol. Biol. Evol.">
        <title>Comparative Genomics of Early-Diverging Mushroom-Forming Fungi Provides Insights into the Origins of Lignocellulose Decay Capabilities.</title>
        <authorList>
            <person name="Nagy L.G."/>
            <person name="Riley R."/>
            <person name="Tritt A."/>
            <person name="Adam C."/>
            <person name="Daum C."/>
            <person name="Floudas D."/>
            <person name="Sun H."/>
            <person name="Yadav J.S."/>
            <person name="Pangilinan J."/>
            <person name="Larsson K.H."/>
            <person name="Matsuura K."/>
            <person name="Barry K."/>
            <person name="Labutti K."/>
            <person name="Kuo R."/>
            <person name="Ohm R.A."/>
            <person name="Bhattacharya S.S."/>
            <person name="Shirouzu T."/>
            <person name="Yoshinaga Y."/>
            <person name="Martin F.M."/>
            <person name="Grigoriev I.V."/>
            <person name="Hibbett D.S."/>
        </authorList>
    </citation>
    <scope>NUCLEOTIDE SEQUENCE [LARGE SCALE GENOMIC DNA]</scope>
    <source>
        <strain evidence="5 6">HHB12029</strain>
    </source>
</reference>
<dbReference type="SUPFAM" id="SSF51735">
    <property type="entry name" value="NAD(P)-binding Rossmann-fold domains"/>
    <property type="match status" value="1"/>
</dbReference>
<name>A0A166MHR9_EXIGL</name>
<dbReference type="GO" id="GO:0016491">
    <property type="term" value="F:oxidoreductase activity"/>
    <property type="evidence" value="ECO:0007669"/>
    <property type="project" value="UniProtKB-KW"/>
</dbReference>
<keyword evidence="6" id="KW-1185">Reference proteome</keyword>
<dbReference type="Pfam" id="PF05368">
    <property type="entry name" value="NmrA"/>
    <property type="match status" value="1"/>
</dbReference>
<keyword evidence="3" id="KW-0560">Oxidoreductase</keyword>
<dbReference type="Gene3D" id="3.90.25.10">
    <property type="entry name" value="UDP-galactose 4-epimerase, domain 1"/>
    <property type="match status" value="1"/>
</dbReference>
<proteinExistence type="inferred from homology"/>
<feature type="non-terminal residue" evidence="5">
    <location>
        <position position="1"/>
    </location>
</feature>
<dbReference type="GO" id="GO:0005634">
    <property type="term" value="C:nucleus"/>
    <property type="evidence" value="ECO:0007669"/>
    <property type="project" value="TreeGrafter"/>
</dbReference>
<dbReference type="Proteomes" id="UP000077266">
    <property type="component" value="Unassembled WGS sequence"/>
</dbReference>
<protein>
    <submittedName>
        <fullName evidence="5">NAD(P)-binding protein</fullName>
    </submittedName>
</protein>
<keyword evidence="2" id="KW-0521">NADP</keyword>
<feature type="domain" description="NmrA-like" evidence="4">
    <location>
        <begin position="1"/>
        <end position="223"/>
    </location>
</feature>
<dbReference type="EMBL" id="KV427179">
    <property type="protein sequence ID" value="KZV78045.1"/>
    <property type="molecule type" value="Genomic_DNA"/>
</dbReference>
<dbReference type="PANTHER" id="PTHR42748:SF30">
    <property type="entry name" value="NMRA-LIKE DOMAIN-CONTAINING PROTEIN"/>
    <property type="match status" value="1"/>
</dbReference>
<dbReference type="CDD" id="cd05251">
    <property type="entry name" value="NmrA_like_SDR_a"/>
    <property type="match status" value="1"/>
</dbReference>
<dbReference type="STRING" id="1314781.A0A166MHR9"/>